<dbReference type="Gene3D" id="1.10.10.10">
    <property type="entry name" value="Winged helix-like DNA-binding domain superfamily/Winged helix DNA-binding domain"/>
    <property type="match status" value="1"/>
</dbReference>
<dbReference type="InterPro" id="IPR012340">
    <property type="entry name" value="NA-bd_OB-fold"/>
</dbReference>
<dbReference type="InterPro" id="IPR001208">
    <property type="entry name" value="MCM_dom"/>
</dbReference>
<dbReference type="GO" id="GO:0006260">
    <property type="term" value="P:DNA replication"/>
    <property type="evidence" value="ECO:0007669"/>
    <property type="project" value="UniProtKB-KW"/>
</dbReference>
<accession>A0A0F9C862</accession>
<proteinExistence type="inferred from homology"/>
<organism evidence="7">
    <name type="scientific">marine sediment metagenome</name>
    <dbReference type="NCBI Taxonomy" id="412755"/>
    <lineage>
        <taxon>unclassified sequences</taxon>
        <taxon>metagenomes</taxon>
        <taxon>ecological metagenomes</taxon>
    </lineage>
</organism>
<evidence type="ECO:0000256" key="1">
    <source>
        <dbReference type="ARBA" id="ARBA00008010"/>
    </source>
</evidence>
<dbReference type="InterPro" id="IPR031327">
    <property type="entry name" value="MCM"/>
</dbReference>
<dbReference type="PANTHER" id="PTHR11630:SF66">
    <property type="entry name" value="DNA REPLICATION LICENSING FACTOR MCM4"/>
    <property type="match status" value="1"/>
</dbReference>
<evidence type="ECO:0000256" key="4">
    <source>
        <dbReference type="ARBA" id="ARBA00022840"/>
    </source>
</evidence>
<comment type="similarity">
    <text evidence="1">Belongs to the MCM family.</text>
</comment>
<evidence type="ECO:0000259" key="6">
    <source>
        <dbReference type="PROSITE" id="PS50051"/>
    </source>
</evidence>
<dbReference type="SUPFAM" id="SSF50249">
    <property type="entry name" value="Nucleic acid-binding proteins"/>
    <property type="match status" value="1"/>
</dbReference>
<comment type="caution">
    <text evidence="7">The sequence shown here is derived from an EMBL/GenBank/DDBJ whole genome shotgun (WGS) entry which is preliminary data.</text>
</comment>
<feature type="domain" description="MCM C-terminal AAA(+) ATPase" evidence="6">
    <location>
        <begin position="149"/>
        <end position="355"/>
    </location>
</feature>
<dbReference type="InterPro" id="IPR027417">
    <property type="entry name" value="P-loop_NTPase"/>
</dbReference>
<dbReference type="AlphaFoldDB" id="A0A0F9C862"/>
<dbReference type="PROSITE" id="PS50051">
    <property type="entry name" value="MCM_2"/>
    <property type="match status" value="1"/>
</dbReference>
<evidence type="ECO:0000256" key="2">
    <source>
        <dbReference type="ARBA" id="ARBA00022705"/>
    </source>
</evidence>
<dbReference type="SUPFAM" id="SSF52540">
    <property type="entry name" value="P-loop containing nucleoside triphosphate hydrolases"/>
    <property type="match status" value="1"/>
</dbReference>
<dbReference type="EMBL" id="LAZR01034426">
    <property type="protein sequence ID" value="KKL45334.1"/>
    <property type="molecule type" value="Genomic_DNA"/>
</dbReference>
<name>A0A0F9C862_9ZZZZ</name>
<evidence type="ECO:0000313" key="7">
    <source>
        <dbReference type="EMBL" id="KKL45334.1"/>
    </source>
</evidence>
<dbReference type="Pfam" id="PF00493">
    <property type="entry name" value="MCM"/>
    <property type="match status" value="1"/>
</dbReference>
<keyword evidence="2" id="KW-0235">DNA replication</keyword>
<dbReference type="Pfam" id="PF17855">
    <property type="entry name" value="MCM_lid"/>
    <property type="match status" value="1"/>
</dbReference>
<dbReference type="SMART" id="SM00382">
    <property type="entry name" value="AAA"/>
    <property type="match status" value="1"/>
</dbReference>
<sequence>SYEFPVCGNIIKIPQLTDNLKEPTQCGCGRKGRFKQLSKELIDIQELSIIDPAENLTEGEQPLTKVILLKDDMTSHELNKTLYIYGSRIIINGIYKELPLFSRSGGQLTKYLTIIEANSVEPETEESKQFYPTPEEKKEFMEMASDPRTYEKLIEAVEPTIHGEERAKEAILLQSAGGVRRHLDEERVRRGDSHIFLIGDPATGKSVLIGAASTLLPRGRLASGKGTSGPGLCAAVVKNEIVGGNRADAGAMVLAHKSIIGIDEIGDIDNEQLTYLNPAMEQQVFNLNKAGVRGKFNTQTRVIAGANPKFGRFDSYQPIIGQFNIDVTLLSRFDLIFPFKDIPNKEKDEKLADHILSLNAGLKTFDKTENIFFDRNKLRKYIQCALKYEPELTPELINTIKEYYVNTRNPENFQGEVKTISLTTRQLEGLLRLAEASAKLRFSKKAGEIDAKRAIDLMQFSLTKVGFDEETGTVDIDKIATGISATERDAIGKLEEIIKEMENTSGKMIDITDLVELAKDQGISEERTEEIINKILKKGGDFFTPISGKIM</sequence>
<dbReference type="Gene3D" id="3.40.50.300">
    <property type="entry name" value="P-loop containing nucleotide triphosphate hydrolases"/>
    <property type="match status" value="1"/>
</dbReference>
<reference evidence="7" key="1">
    <citation type="journal article" date="2015" name="Nature">
        <title>Complex archaea that bridge the gap between prokaryotes and eukaryotes.</title>
        <authorList>
            <person name="Spang A."/>
            <person name="Saw J.H."/>
            <person name="Jorgensen S.L."/>
            <person name="Zaremba-Niedzwiedzka K."/>
            <person name="Martijn J."/>
            <person name="Lind A.E."/>
            <person name="van Eijk R."/>
            <person name="Schleper C."/>
            <person name="Guy L."/>
            <person name="Ettema T.J."/>
        </authorList>
    </citation>
    <scope>NUCLEOTIDE SEQUENCE</scope>
</reference>
<dbReference type="InterPro" id="IPR003593">
    <property type="entry name" value="AAA+_ATPase"/>
</dbReference>
<dbReference type="InterPro" id="IPR036388">
    <property type="entry name" value="WH-like_DNA-bd_sf"/>
</dbReference>
<keyword evidence="4" id="KW-0067">ATP-binding</keyword>
<dbReference type="GO" id="GO:0003697">
    <property type="term" value="F:single-stranded DNA binding"/>
    <property type="evidence" value="ECO:0007669"/>
    <property type="project" value="TreeGrafter"/>
</dbReference>
<dbReference type="GO" id="GO:0042555">
    <property type="term" value="C:MCM complex"/>
    <property type="evidence" value="ECO:0007669"/>
    <property type="project" value="TreeGrafter"/>
</dbReference>
<keyword evidence="5" id="KW-0238">DNA-binding</keyword>
<gene>
    <name evidence="7" type="ORF">LCGC14_2356720</name>
</gene>
<evidence type="ECO:0000256" key="3">
    <source>
        <dbReference type="ARBA" id="ARBA00022741"/>
    </source>
</evidence>
<dbReference type="Gene3D" id="2.40.50.140">
    <property type="entry name" value="Nucleic acid-binding proteins"/>
    <property type="match status" value="1"/>
</dbReference>
<dbReference type="GO" id="GO:0005524">
    <property type="term" value="F:ATP binding"/>
    <property type="evidence" value="ECO:0007669"/>
    <property type="project" value="UniProtKB-KW"/>
</dbReference>
<dbReference type="PANTHER" id="PTHR11630">
    <property type="entry name" value="DNA REPLICATION LICENSING FACTOR MCM FAMILY MEMBER"/>
    <property type="match status" value="1"/>
</dbReference>
<dbReference type="PRINTS" id="PR01657">
    <property type="entry name" value="MCMFAMILY"/>
</dbReference>
<dbReference type="InterPro" id="IPR041562">
    <property type="entry name" value="MCM_lid"/>
</dbReference>
<dbReference type="GO" id="GO:0017116">
    <property type="term" value="F:single-stranded DNA helicase activity"/>
    <property type="evidence" value="ECO:0007669"/>
    <property type="project" value="TreeGrafter"/>
</dbReference>
<evidence type="ECO:0000256" key="5">
    <source>
        <dbReference type="ARBA" id="ARBA00023125"/>
    </source>
</evidence>
<keyword evidence="3" id="KW-0547">Nucleotide-binding</keyword>
<protein>
    <recommendedName>
        <fullName evidence="6">MCM C-terminal AAA(+) ATPase domain-containing protein</fullName>
    </recommendedName>
</protein>
<feature type="non-terminal residue" evidence="7">
    <location>
        <position position="1"/>
    </location>
</feature>
<dbReference type="SMART" id="SM00350">
    <property type="entry name" value="MCM"/>
    <property type="match status" value="1"/>
</dbReference>
<feature type="non-terminal residue" evidence="7">
    <location>
        <position position="551"/>
    </location>
</feature>